<comment type="caution">
    <text evidence="1">The sequence shown here is derived from an EMBL/GenBank/DDBJ whole genome shotgun (WGS) entry which is preliminary data.</text>
</comment>
<accession>A0AAV5J708</accession>
<dbReference type="EMBL" id="BPVZ01000032">
    <property type="protein sequence ID" value="GKV10369.1"/>
    <property type="molecule type" value="Genomic_DNA"/>
</dbReference>
<gene>
    <name evidence="1" type="ORF">SLEP1_g21744</name>
</gene>
<evidence type="ECO:0000313" key="2">
    <source>
        <dbReference type="Proteomes" id="UP001054252"/>
    </source>
</evidence>
<evidence type="ECO:0000313" key="1">
    <source>
        <dbReference type="EMBL" id="GKV10369.1"/>
    </source>
</evidence>
<protein>
    <submittedName>
        <fullName evidence="1">Uncharacterized protein</fullName>
    </submittedName>
</protein>
<name>A0AAV5J708_9ROSI</name>
<sequence>MPGDVALEFQTFTAKKLQKHLLWKYTACACAGVILTTSSERALEV</sequence>
<keyword evidence="2" id="KW-1185">Reference proteome</keyword>
<organism evidence="1 2">
    <name type="scientific">Rubroshorea leprosula</name>
    <dbReference type="NCBI Taxonomy" id="152421"/>
    <lineage>
        <taxon>Eukaryota</taxon>
        <taxon>Viridiplantae</taxon>
        <taxon>Streptophyta</taxon>
        <taxon>Embryophyta</taxon>
        <taxon>Tracheophyta</taxon>
        <taxon>Spermatophyta</taxon>
        <taxon>Magnoliopsida</taxon>
        <taxon>eudicotyledons</taxon>
        <taxon>Gunneridae</taxon>
        <taxon>Pentapetalae</taxon>
        <taxon>rosids</taxon>
        <taxon>malvids</taxon>
        <taxon>Malvales</taxon>
        <taxon>Dipterocarpaceae</taxon>
        <taxon>Rubroshorea</taxon>
    </lineage>
</organism>
<proteinExistence type="predicted"/>
<dbReference type="Proteomes" id="UP001054252">
    <property type="component" value="Unassembled WGS sequence"/>
</dbReference>
<dbReference type="AlphaFoldDB" id="A0AAV5J708"/>
<reference evidence="1 2" key="1">
    <citation type="journal article" date="2021" name="Commun. Biol.">
        <title>The genome of Shorea leprosula (Dipterocarpaceae) highlights the ecological relevance of drought in aseasonal tropical rainforests.</title>
        <authorList>
            <person name="Ng K.K.S."/>
            <person name="Kobayashi M.J."/>
            <person name="Fawcett J.A."/>
            <person name="Hatakeyama M."/>
            <person name="Paape T."/>
            <person name="Ng C.H."/>
            <person name="Ang C.C."/>
            <person name="Tnah L.H."/>
            <person name="Lee C.T."/>
            <person name="Nishiyama T."/>
            <person name="Sese J."/>
            <person name="O'Brien M.J."/>
            <person name="Copetti D."/>
            <person name="Mohd Noor M.I."/>
            <person name="Ong R.C."/>
            <person name="Putra M."/>
            <person name="Sireger I.Z."/>
            <person name="Indrioko S."/>
            <person name="Kosugi Y."/>
            <person name="Izuno A."/>
            <person name="Isagi Y."/>
            <person name="Lee S.L."/>
            <person name="Shimizu K.K."/>
        </authorList>
    </citation>
    <scope>NUCLEOTIDE SEQUENCE [LARGE SCALE GENOMIC DNA]</scope>
    <source>
        <strain evidence="1">214</strain>
    </source>
</reference>